<reference evidence="1" key="1">
    <citation type="submission" date="2020-04" db="EMBL/GenBank/DDBJ databases">
        <authorList>
            <person name="Chiriac C."/>
            <person name="Salcher M."/>
            <person name="Ghai R."/>
            <person name="Kavagutti S V."/>
        </authorList>
    </citation>
    <scope>NUCLEOTIDE SEQUENCE</scope>
</reference>
<name>A0A6J5N7R5_9CAUD</name>
<protein>
    <submittedName>
        <fullName evidence="1">Uncharacterized protein</fullName>
    </submittedName>
</protein>
<evidence type="ECO:0000313" key="1">
    <source>
        <dbReference type="EMBL" id="CAB4154933.1"/>
    </source>
</evidence>
<proteinExistence type="predicted"/>
<dbReference type="EMBL" id="LR796617">
    <property type="protein sequence ID" value="CAB4154933.1"/>
    <property type="molecule type" value="Genomic_DNA"/>
</dbReference>
<evidence type="ECO:0000313" key="2">
    <source>
        <dbReference type="EMBL" id="CAB5224440.1"/>
    </source>
</evidence>
<gene>
    <name evidence="1" type="ORF">UFOVP652_47</name>
    <name evidence="2" type="ORF">UFOVP734_77</name>
</gene>
<organism evidence="1">
    <name type="scientific">uncultured Caudovirales phage</name>
    <dbReference type="NCBI Taxonomy" id="2100421"/>
    <lineage>
        <taxon>Viruses</taxon>
        <taxon>Duplodnaviria</taxon>
        <taxon>Heunggongvirae</taxon>
        <taxon>Uroviricota</taxon>
        <taxon>Caudoviricetes</taxon>
        <taxon>Peduoviridae</taxon>
        <taxon>Maltschvirus</taxon>
        <taxon>Maltschvirus maltsch</taxon>
    </lineage>
</organism>
<dbReference type="EMBL" id="LR798328">
    <property type="protein sequence ID" value="CAB5224440.1"/>
    <property type="molecule type" value="Genomic_DNA"/>
</dbReference>
<accession>A0A6J5N7R5</accession>
<sequence>MNLGIPDVLMAFPHGVFVMVELKVVKRGRKVNLSPHQVAFHIKHADLRCPTYILVQYHPPGTAHASKSELLLYCGEQAVDLVNLGIDTPAVARWPWTGISWAELRKHLVDS</sequence>